<comment type="caution">
    <text evidence="6">The sequence shown here is derived from an EMBL/GenBank/DDBJ whole genome shotgun (WGS) entry which is preliminary data.</text>
</comment>
<dbReference type="PRINTS" id="PR00463">
    <property type="entry name" value="EP450I"/>
</dbReference>
<dbReference type="STRING" id="93625.A0A409VVS6"/>
<organism evidence="6 7">
    <name type="scientific">Psilocybe cyanescens</name>
    <dbReference type="NCBI Taxonomy" id="93625"/>
    <lineage>
        <taxon>Eukaryota</taxon>
        <taxon>Fungi</taxon>
        <taxon>Dikarya</taxon>
        <taxon>Basidiomycota</taxon>
        <taxon>Agaricomycotina</taxon>
        <taxon>Agaricomycetes</taxon>
        <taxon>Agaricomycetidae</taxon>
        <taxon>Agaricales</taxon>
        <taxon>Agaricineae</taxon>
        <taxon>Strophariaceae</taxon>
        <taxon>Psilocybe</taxon>
    </lineage>
</organism>
<dbReference type="CDD" id="cd00302">
    <property type="entry name" value="cytochrome_P450"/>
    <property type="match status" value="1"/>
</dbReference>
<evidence type="ECO:0008006" key="8">
    <source>
        <dbReference type="Google" id="ProtNLM"/>
    </source>
</evidence>
<dbReference type="GO" id="GO:0005506">
    <property type="term" value="F:iron ion binding"/>
    <property type="evidence" value="ECO:0007669"/>
    <property type="project" value="InterPro"/>
</dbReference>
<accession>A0A409VVS6</accession>
<name>A0A409VVS6_PSICY</name>
<evidence type="ECO:0000313" key="7">
    <source>
        <dbReference type="Proteomes" id="UP000283269"/>
    </source>
</evidence>
<keyword evidence="4 5" id="KW-0408">Iron</keyword>
<reference evidence="6 7" key="1">
    <citation type="journal article" date="2018" name="Evol. Lett.">
        <title>Horizontal gene cluster transfer increased hallucinogenic mushroom diversity.</title>
        <authorList>
            <person name="Reynolds H.T."/>
            <person name="Vijayakumar V."/>
            <person name="Gluck-Thaler E."/>
            <person name="Korotkin H.B."/>
            <person name="Matheny P.B."/>
            <person name="Slot J.C."/>
        </authorList>
    </citation>
    <scope>NUCLEOTIDE SEQUENCE [LARGE SCALE GENOMIC DNA]</scope>
    <source>
        <strain evidence="6 7">2631</strain>
    </source>
</reference>
<dbReference type="GO" id="GO:0016705">
    <property type="term" value="F:oxidoreductase activity, acting on paired donors, with incorporation or reduction of molecular oxygen"/>
    <property type="evidence" value="ECO:0007669"/>
    <property type="project" value="InterPro"/>
</dbReference>
<dbReference type="InterPro" id="IPR001128">
    <property type="entry name" value="Cyt_P450"/>
</dbReference>
<evidence type="ECO:0000256" key="5">
    <source>
        <dbReference type="PIRSR" id="PIRSR602401-1"/>
    </source>
</evidence>
<evidence type="ECO:0000256" key="3">
    <source>
        <dbReference type="ARBA" id="ARBA00022723"/>
    </source>
</evidence>
<sequence length="509" mass="57276">MAAASASFSPLAQFLTKPTEWSNDVRVSASIAALSIVLFSVLLLRPSYDGKVYDLGGIPIFSVWAFFTRRYDFIREQFKNSSGKTFRFRVLQHRVISVAGEQSRKVFFNEPGLNMNEGYKILMGGAPDITDANVTAEDIGEGFIKRLLSLIRKDRITDTLPILLDDMHLRMTEWGTEGKINPFKDVYDLVFQMTIRMATCRELAEDRKAMNDLAKHYWTLEKSATPVSLLLPWFPGPSKRAKERSTVALYNLFNSFVELRRNATVPSTDPIDLLVAQGDSNETIIGTIMGIIFAGVINTGVNSCWTLLFLGSSPMWKKKVVDELKSLVANHTNTISSEPLHKRLATIPLGAWEDELPTLDLVVRETLRITATGSALRRNMHKDVIVEGVTVKRGEFMTYQLGDAHLNPEIYKNPLEFDPSRFLEGREEDRKETFAYIGWGVGRHPCAGMKVAKLEIKLILALILVGYEYDLVDSSGKYPKALPTPNRNDIQQVGVFLLINEKSNDLNFL</sequence>
<evidence type="ECO:0000313" key="6">
    <source>
        <dbReference type="EMBL" id="PPQ70347.1"/>
    </source>
</evidence>
<proteinExistence type="inferred from homology"/>
<dbReference type="Proteomes" id="UP000283269">
    <property type="component" value="Unassembled WGS sequence"/>
</dbReference>
<dbReference type="InterPro" id="IPR036396">
    <property type="entry name" value="Cyt_P450_sf"/>
</dbReference>
<dbReference type="EMBL" id="NHYD01003906">
    <property type="protein sequence ID" value="PPQ70347.1"/>
    <property type="molecule type" value="Genomic_DNA"/>
</dbReference>
<dbReference type="InParanoid" id="A0A409VVS6"/>
<dbReference type="InterPro" id="IPR050529">
    <property type="entry name" value="CYP450_sterol_14alpha_dmase"/>
</dbReference>
<keyword evidence="2 5" id="KW-0349">Heme</keyword>
<dbReference type="Pfam" id="PF00067">
    <property type="entry name" value="p450"/>
    <property type="match status" value="1"/>
</dbReference>
<dbReference type="SUPFAM" id="SSF48264">
    <property type="entry name" value="Cytochrome P450"/>
    <property type="match status" value="1"/>
</dbReference>
<dbReference type="GO" id="GO:0004497">
    <property type="term" value="F:monooxygenase activity"/>
    <property type="evidence" value="ECO:0007669"/>
    <property type="project" value="InterPro"/>
</dbReference>
<comment type="cofactor">
    <cofactor evidence="5">
        <name>heme</name>
        <dbReference type="ChEBI" id="CHEBI:30413"/>
    </cofactor>
</comment>
<dbReference type="AlphaFoldDB" id="A0A409VVS6"/>
<dbReference type="Gene3D" id="1.10.630.10">
    <property type="entry name" value="Cytochrome P450"/>
    <property type="match status" value="1"/>
</dbReference>
<keyword evidence="7" id="KW-1185">Reference proteome</keyword>
<dbReference type="GO" id="GO:0020037">
    <property type="term" value="F:heme binding"/>
    <property type="evidence" value="ECO:0007669"/>
    <property type="project" value="InterPro"/>
</dbReference>
<evidence type="ECO:0000256" key="4">
    <source>
        <dbReference type="ARBA" id="ARBA00023004"/>
    </source>
</evidence>
<evidence type="ECO:0000256" key="2">
    <source>
        <dbReference type="ARBA" id="ARBA00022617"/>
    </source>
</evidence>
<dbReference type="InterPro" id="IPR002401">
    <property type="entry name" value="Cyt_P450_E_grp-I"/>
</dbReference>
<protein>
    <recommendedName>
        <fullName evidence="8">Cytochrome P450</fullName>
    </recommendedName>
</protein>
<gene>
    <name evidence="6" type="ORF">CVT25_000127</name>
</gene>
<feature type="binding site" description="axial binding residue" evidence="5">
    <location>
        <position position="446"/>
    </location>
    <ligand>
        <name>heme</name>
        <dbReference type="ChEBI" id="CHEBI:30413"/>
    </ligand>
    <ligandPart>
        <name>Fe</name>
        <dbReference type="ChEBI" id="CHEBI:18248"/>
    </ligandPart>
</feature>
<evidence type="ECO:0000256" key="1">
    <source>
        <dbReference type="ARBA" id="ARBA00010617"/>
    </source>
</evidence>
<dbReference type="PANTHER" id="PTHR24304">
    <property type="entry name" value="CYTOCHROME P450 FAMILY 7"/>
    <property type="match status" value="1"/>
</dbReference>
<comment type="similarity">
    <text evidence="1">Belongs to the cytochrome P450 family.</text>
</comment>
<dbReference type="OrthoDB" id="1055148at2759"/>
<dbReference type="PANTHER" id="PTHR24304:SF2">
    <property type="entry name" value="24-HYDROXYCHOLESTEROL 7-ALPHA-HYDROXYLASE"/>
    <property type="match status" value="1"/>
</dbReference>
<keyword evidence="3 5" id="KW-0479">Metal-binding</keyword>